<proteinExistence type="predicted"/>
<protein>
    <submittedName>
        <fullName evidence="1">(apollo) hypothetical protein</fullName>
    </submittedName>
</protein>
<name>A0A8S3VZY3_PARAO</name>
<dbReference type="OrthoDB" id="122438at2759"/>
<organism evidence="1 2">
    <name type="scientific">Parnassius apollo</name>
    <name type="common">Apollo butterfly</name>
    <name type="synonym">Papilio apollo</name>
    <dbReference type="NCBI Taxonomy" id="110799"/>
    <lineage>
        <taxon>Eukaryota</taxon>
        <taxon>Metazoa</taxon>
        <taxon>Ecdysozoa</taxon>
        <taxon>Arthropoda</taxon>
        <taxon>Hexapoda</taxon>
        <taxon>Insecta</taxon>
        <taxon>Pterygota</taxon>
        <taxon>Neoptera</taxon>
        <taxon>Endopterygota</taxon>
        <taxon>Lepidoptera</taxon>
        <taxon>Glossata</taxon>
        <taxon>Ditrysia</taxon>
        <taxon>Papilionoidea</taxon>
        <taxon>Papilionidae</taxon>
        <taxon>Parnassiinae</taxon>
        <taxon>Parnassini</taxon>
        <taxon>Parnassius</taxon>
        <taxon>Parnassius</taxon>
    </lineage>
</organism>
<dbReference type="PANTHER" id="PTHR47272">
    <property type="entry name" value="DDE_TNP_1_7 DOMAIN-CONTAINING PROTEIN"/>
    <property type="match status" value="1"/>
</dbReference>
<sequence length="117" mass="13054">MGYAYSFKIYSGTHDYKRLPNEPDLGAVSNTVEGIIYCLGTIQRNRLGRTCKLPKKEDVQKTSVPRGSYDENVASLDGVEFAATSWKDNKQVLLLSTYVGADPVGTIGRYDKKQKRT</sequence>
<gene>
    <name evidence="1" type="ORF">PAPOLLO_LOCUS336</name>
</gene>
<accession>A0A8S3VZY3</accession>
<dbReference type="Proteomes" id="UP000691718">
    <property type="component" value="Unassembled WGS sequence"/>
</dbReference>
<dbReference type="EMBL" id="CAJQZP010000008">
    <property type="protein sequence ID" value="CAG4931279.1"/>
    <property type="molecule type" value="Genomic_DNA"/>
</dbReference>
<evidence type="ECO:0000313" key="2">
    <source>
        <dbReference type="Proteomes" id="UP000691718"/>
    </source>
</evidence>
<reference evidence="1" key="1">
    <citation type="submission" date="2021-04" db="EMBL/GenBank/DDBJ databases">
        <authorList>
            <person name="Tunstrom K."/>
        </authorList>
    </citation>
    <scope>NUCLEOTIDE SEQUENCE</scope>
</reference>
<evidence type="ECO:0000313" key="1">
    <source>
        <dbReference type="EMBL" id="CAG4931279.1"/>
    </source>
</evidence>
<dbReference type="AlphaFoldDB" id="A0A8S3VZY3"/>
<comment type="caution">
    <text evidence="1">The sequence shown here is derived from an EMBL/GenBank/DDBJ whole genome shotgun (WGS) entry which is preliminary data.</text>
</comment>
<keyword evidence="2" id="KW-1185">Reference proteome</keyword>